<sequence length="83" mass="9076">MSSTEIEAWVMNTCRELGLLVAEPGDDFFNAGGNSLTAVRLIAKAEERFGEDSLPADDLFERSAVAEIASTILTNRDRSRVLD</sequence>
<dbReference type="Gene3D" id="1.10.1200.10">
    <property type="entry name" value="ACP-like"/>
    <property type="match status" value="1"/>
</dbReference>
<evidence type="ECO:0000313" key="2">
    <source>
        <dbReference type="EMBL" id="ANJ11830.1"/>
    </source>
</evidence>
<organism evidence="2 4">
    <name type="scientific">Streptomyces parvulus</name>
    <dbReference type="NCBI Taxonomy" id="146923"/>
    <lineage>
        <taxon>Bacteria</taxon>
        <taxon>Bacillati</taxon>
        <taxon>Actinomycetota</taxon>
        <taxon>Actinomycetes</taxon>
        <taxon>Kitasatosporales</taxon>
        <taxon>Streptomycetaceae</taxon>
        <taxon>Streptomyces</taxon>
    </lineage>
</organism>
<dbReference type="KEGG" id="spav:Spa2297_32415"/>
<dbReference type="Pfam" id="PF00550">
    <property type="entry name" value="PP-binding"/>
    <property type="match status" value="1"/>
</dbReference>
<proteinExistence type="predicted"/>
<dbReference type="SUPFAM" id="SSF47336">
    <property type="entry name" value="ACP-like"/>
    <property type="match status" value="1"/>
</dbReference>
<evidence type="ECO:0000313" key="3">
    <source>
        <dbReference type="EMBL" id="MFB8753780.1"/>
    </source>
</evidence>
<dbReference type="RefSeq" id="WP_064732157.1">
    <property type="nucleotide sequence ID" value="NZ_BMRX01000023.1"/>
</dbReference>
<dbReference type="AlphaFoldDB" id="A0A191VA85"/>
<dbReference type="InterPro" id="IPR036736">
    <property type="entry name" value="ACP-like_sf"/>
</dbReference>
<dbReference type="Proteomes" id="UP000078468">
    <property type="component" value="Plasmid pspa1"/>
</dbReference>
<feature type="domain" description="Carrier" evidence="1">
    <location>
        <begin position="1"/>
        <end position="76"/>
    </location>
</feature>
<dbReference type="GeneID" id="91309621"/>
<dbReference type="PROSITE" id="PS50075">
    <property type="entry name" value="CARRIER"/>
    <property type="match status" value="1"/>
</dbReference>
<dbReference type="Proteomes" id="UP001585018">
    <property type="component" value="Unassembled WGS sequence"/>
</dbReference>
<evidence type="ECO:0000313" key="4">
    <source>
        <dbReference type="Proteomes" id="UP000078468"/>
    </source>
</evidence>
<keyword evidence="2" id="KW-0614">Plasmid</keyword>
<geneLocation type="plasmid" evidence="2">
    <name>pSPA1</name>
</geneLocation>
<gene>
    <name evidence="2" type="ORF">Spa2297_32415</name>
    <name evidence="3" type="ORF">VSS30_33720</name>
</gene>
<dbReference type="EMBL" id="JAYMRR010000031">
    <property type="protein sequence ID" value="MFB8753780.1"/>
    <property type="molecule type" value="Genomic_DNA"/>
</dbReference>
<geneLocation type="plasmid" evidence="4">
    <name>pspa1</name>
</geneLocation>
<evidence type="ECO:0000313" key="5">
    <source>
        <dbReference type="Proteomes" id="UP001585018"/>
    </source>
</evidence>
<evidence type="ECO:0000259" key="1">
    <source>
        <dbReference type="PROSITE" id="PS50075"/>
    </source>
</evidence>
<keyword evidence="5" id="KW-1185">Reference proteome</keyword>
<reference evidence="2 4" key="1">
    <citation type="submission" date="2016-05" db="EMBL/GenBank/DDBJ databases">
        <title>Non-Contiguous Finished Genome Sequence of Streptomyces parvulus 2297 Integrated Site-Specifically with Actinophage R4.</title>
        <authorList>
            <person name="Nishizawa T."/>
            <person name="Miura T."/>
            <person name="Harada C."/>
            <person name="Guo Y."/>
            <person name="Narisawa K."/>
            <person name="Ohta H."/>
            <person name="Takahashi H."/>
            <person name="Shirai M."/>
        </authorList>
    </citation>
    <scope>NUCLEOTIDE SEQUENCE [LARGE SCALE GENOMIC DNA]</scope>
    <source>
        <strain evidence="2 4">2297</strain>
        <plasmid evidence="2">pSPA1</plasmid>
        <plasmid evidence="4">pspa1</plasmid>
    </source>
</reference>
<reference evidence="3 5" key="2">
    <citation type="submission" date="2024-01" db="EMBL/GenBank/DDBJ databases">
        <title>Genome mining of biosynthetic gene clusters to explore secondary metabolites of Streptomyces sp.</title>
        <authorList>
            <person name="Baig A."/>
            <person name="Ajitkumar Shintre N."/>
            <person name="Kumar H."/>
            <person name="Anbarasu A."/>
            <person name="Ramaiah S."/>
        </authorList>
    </citation>
    <scope>NUCLEOTIDE SEQUENCE [LARGE SCALE GENOMIC DNA]</scope>
    <source>
        <strain evidence="3 5">A03</strain>
    </source>
</reference>
<protein>
    <submittedName>
        <fullName evidence="3">Phosphopantetheine-binding protein</fullName>
    </submittedName>
</protein>
<dbReference type="EMBL" id="CP015867">
    <property type="protein sequence ID" value="ANJ11830.1"/>
    <property type="molecule type" value="Genomic_DNA"/>
</dbReference>
<dbReference type="InterPro" id="IPR009081">
    <property type="entry name" value="PP-bd_ACP"/>
</dbReference>
<accession>A0A191VA85</accession>
<name>A0A191VA85_9ACTN</name>